<dbReference type="InterPro" id="IPR000524">
    <property type="entry name" value="Tscrpt_reg_HTH_GntR"/>
</dbReference>
<keyword evidence="1" id="KW-0805">Transcription regulation</keyword>
<dbReference type="CDD" id="cd07377">
    <property type="entry name" value="WHTH_GntR"/>
    <property type="match status" value="1"/>
</dbReference>
<dbReference type="InterPro" id="IPR011663">
    <property type="entry name" value="UTRA"/>
</dbReference>
<evidence type="ECO:0000256" key="3">
    <source>
        <dbReference type="ARBA" id="ARBA00023163"/>
    </source>
</evidence>
<gene>
    <name evidence="5" type="ORF">G3I58_08260</name>
</gene>
<protein>
    <submittedName>
        <fullName evidence="5">GntR family transcriptional regulator</fullName>
    </submittedName>
</protein>
<comment type="caution">
    <text evidence="5">The sequence shown here is derived from an EMBL/GenBank/DDBJ whole genome shotgun (WGS) entry which is preliminary data.</text>
</comment>
<evidence type="ECO:0000313" key="5">
    <source>
        <dbReference type="EMBL" id="NEB97980.1"/>
    </source>
</evidence>
<dbReference type="PROSITE" id="PS50949">
    <property type="entry name" value="HTH_GNTR"/>
    <property type="match status" value="1"/>
</dbReference>
<dbReference type="Pfam" id="PF00392">
    <property type="entry name" value="GntR"/>
    <property type="match status" value="1"/>
</dbReference>
<dbReference type="Gene3D" id="3.40.1410.10">
    <property type="entry name" value="Chorismate lyase-like"/>
    <property type="match status" value="1"/>
</dbReference>
<dbReference type="Pfam" id="PF07702">
    <property type="entry name" value="UTRA"/>
    <property type="match status" value="1"/>
</dbReference>
<dbReference type="SMART" id="SM00866">
    <property type="entry name" value="UTRA"/>
    <property type="match status" value="1"/>
</dbReference>
<dbReference type="SUPFAM" id="SSF46785">
    <property type="entry name" value="Winged helix' DNA-binding domain"/>
    <property type="match status" value="1"/>
</dbReference>
<dbReference type="InterPro" id="IPR036388">
    <property type="entry name" value="WH-like_DNA-bd_sf"/>
</dbReference>
<dbReference type="GO" id="GO:0003700">
    <property type="term" value="F:DNA-binding transcription factor activity"/>
    <property type="evidence" value="ECO:0007669"/>
    <property type="project" value="InterPro"/>
</dbReference>
<evidence type="ECO:0000256" key="1">
    <source>
        <dbReference type="ARBA" id="ARBA00023015"/>
    </source>
</evidence>
<dbReference type="SUPFAM" id="SSF64288">
    <property type="entry name" value="Chorismate lyase-like"/>
    <property type="match status" value="1"/>
</dbReference>
<dbReference type="Gene3D" id="1.10.10.10">
    <property type="entry name" value="Winged helix-like DNA-binding domain superfamily/Winged helix DNA-binding domain"/>
    <property type="match status" value="1"/>
</dbReference>
<dbReference type="InterPro" id="IPR028978">
    <property type="entry name" value="Chorismate_lyase_/UTRA_dom_sf"/>
</dbReference>
<dbReference type="Proteomes" id="UP000470951">
    <property type="component" value="Unassembled WGS sequence"/>
</dbReference>
<keyword evidence="3" id="KW-0804">Transcription</keyword>
<evidence type="ECO:0000313" key="6">
    <source>
        <dbReference type="Proteomes" id="UP000470951"/>
    </source>
</evidence>
<dbReference type="RefSeq" id="WP_030119708.1">
    <property type="nucleotide sequence ID" value="NZ_CP086102.1"/>
</dbReference>
<proteinExistence type="predicted"/>
<dbReference type="GO" id="GO:0045892">
    <property type="term" value="P:negative regulation of DNA-templated transcription"/>
    <property type="evidence" value="ECO:0007669"/>
    <property type="project" value="TreeGrafter"/>
</dbReference>
<dbReference type="PANTHER" id="PTHR44846">
    <property type="entry name" value="MANNOSYL-D-GLYCERATE TRANSPORT/METABOLISM SYSTEM REPRESSOR MNGR-RELATED"/>
    <property type="match status" value="1"/>
</dbReference>
<name>A0A7K3R733_STRAQ</name>
<reference evidence="5 6" key="1">
    <citation type="submission" date="2020-01" db="EMBL/GenBank/DDBJ databases">
        <title>Insect and environment-associated Actinomycetes.</title>
        <authorList>
            <person name="Currrie C."/>
            <person name="Chevrette M."/>
            <person name="Carlson C."/>
            <person name="Stubbendieck R."/>
            <person name="Wendt-Pienkowski E."/>
        </authorList>
    </citation>
    <scope>NUCLEOTIDE SEQUENCE [LARGE SCALE GENOMIC DNA]</scope>
    <source>
        <strain evidence="5 6">SID7903</strain>
    </source>
</reference>
<dbReference type="InterPro" id="IPR036390">
    <property type="entry name" value="WH_DNA-bd_sf"/>
</dbReference>
<evidence type="ECO:0000256" key="2">
    <source>
        <dbReference type="ARBA" id="ARBA00023125"/>
    </source>
</evidence>
<evidence type="ECO:0000259" key="4">
    <source>
        <dbReference type="PROSITE" id="PS50949"/>
    </source>
</evidence>
<dbReference type="EMBL" id="JAAGMS010000084">
    <property type="protein sequence ID" value="NEB97980.1"/>
    <property type="molecule type" value="Genomic_DNA"/>
</dbReference>
<organism evidence="5 6">
    <name type="scientific">Streptomyces anulatus</name>
    <name type="common">Streptomyces chrysomallus</name>
    <dbReference type="NCBI Taxonomy" id="1892"/>
    <lineage>
        <taxon>Bacteria</taxon>
        <taxon>Bacillati</taxon>
        <taxon>Actinomycetota</taxon>
        <taxon>Actinomycetes</taxon>
        <taxon>Kitasatosporales</taxon>
        <taxon>Streptomycetaceae</taxon>
        <taxon>Streptomyces</taxon>
    </lineage>
</organism>
<dbReference type="SMART" id="SM00345">
    <property type="entry name" value="HTH_GNTR"/>
    <property type="match status" value="1"/>
</dbReference>
<dbReference type="AlphaFoldDB" id="A0A7K3R733"/>
<dbReference type="PANTHER" id="PTHR44846:SF17">
    <property type="entry name" value="GNTR-FAMILY TRANSCRIPTIONAL REGULATOR"/>
    <property type="match status" value="1"/>
</dbReference>
<keyword evidence="2" id="KW-0238">DNA-binding</keyword>
<dbReference type="InterPro" id="IPR050679">
    <property type="entry name" value="Bact_HTH_transcr_reg"/>
</dbReference>
<dbReference type="GO" id="GO:0003677">
    <property type="term" value="F:DNA binding"/>
    <property type="evidence" value="ECO:0007669"/>
    <property type="project" value="UniProtKB-KW"/>
</dbReference>
<feature type="domain" description="HTH gntR-type" evidence="4">
    <location>
        <begin position="3"/>
        <end position="71"/>
    </location>
</feature>
<sequence>MAKIGYSEIAADLRKQMQNGKLNPGDRVPSLNAIQEQYGVTVTTANRAFKQLKAEGLTYAKPGVGTVVAARPRAAATGAARIDRLNATGKPFVAEETATDHMAVIRGCNDDDVIEQLRIEPFDEVVIRRRTFRRNDVPYALALSFIHPRALRDVPEIAQTGPLEPFWQKTYTERTGKEITRSPERRTARLAAGYELEALEVPVPAHAAVPVLVLHTTFYDEDGPIELWEDVYTPGFWQEATE</sequence>
<accession>A0A7K3R733</accession>